<dbReference type="RefSeq" id="WP_197662430.1">
    <property type="nucleotide sequence ID" value="NZ_JAEAGR010000018.1"/>
</dbReference>
<organism evidence="1 2">
    <name type="scientific">Mobilitalea sibirica</name>
    <dbReference type="NCBI Taxonomy" id="1462919"/>
    <lineage>
        <taxon>Bacteria</taxon>
        <taxon>Bacillati</taxon>
        <taxon>Bacillota</taxon>
        <taxon>Clostridia</taxon>
        <taxon>Lachnospirales</taxon>
        <taxon>Lachnospiraceae</taxon>
        <taxon>Mobilitalea</taxon>
    </lineage>
</organism>
<name>A0A8J7KX65_9FIRM</name>
<comment type="caution">
    <text evidence="1">The sequence shown here is derived from an EMBL/GenBank/DDBJ whole genome shotgun (WGS) entry which is preliminary data.</text>
</comment>
<gene>
    <name evidence="1" type="ORF">I5677_14845</name>
</gene>
<dbReference type="EMBL" id="JAEAGR010000018">
    <property type="protein sequence ID" value="MBH1942175.1"/>
    <property type="molecule type" value="Genomic_DNA"/>
</dbReference>
<evidence type="ECO:0000313" key="1">
    <source>
        <dbReference type="EMBL" id="MBH1942175.1"/>
    </source>
</evidence>
<dbReference type="AlphaFoldDB" id="A0A8J7KX65"/>
<accession>A0A8J7KX65</accession>
<reference evidence="1" key="1">
    <citation type="submission" date="2020-12" db="EMBL/GenBank/DDBJ databases">
        <title>M. sibirica DSM 26468T genome.</title>
        <authorList>
            <person name="Thieme N."/>
            <person name="Rettenmaier R."/>
            <person name="Zverlov V."/>
            <person name="Liebl W."/>
        </authorList>
    </citation>
    <scope>NUCLEOTIDE SEQUENCE</scope>
    <source>
        <strain evidence="1">DSM 26468</strain>
    </source>
</reference>
<proteinExistence type="predicted"/>
<keyword evidence="2" id="KW-1185">Reference proteome</keyword>
<protein>
    <submittedName>
        <fullName evidence="1">Uncharacterized protein</fullName>
    </submittedName>
</protein>
<dbReference type="Proteomes" id="UP000623269">
    <property type="component" value="Unassembled WGS sequence"/>
</dbReference>
<evidence type="ECO:0000313" key="2">
    <source>
        <dbReference type="Proteomes" id="UP000623269"/>
    </source>
</evidence>
<sequence length="90" mass="10628">MADTSWTNNPKLKNVDPRKLAILMELMKEAEGKPMDKLIPLLMNTNKRLQEQDLTFTKDESDMMIELISKNLTPKEKMQFEMIRKMMPKK</sequence>